<dbReference type="OrthoDB" id="9767863at2"/>
<dbReference type="AlphaFoldDB" id="L8J857"/>
<dbReference type="RefSeq" id="WP_007466446.1">
    <property type="nucleotide sequence ID" value="NZ_AMZO01000020.1"/>
</dbReference>
<feature type="transmembrane region" description="Helical" evidence="1">
    <location>
        <begin position="158"/>
        <end position="177"/>
    </location>
</feature>
<feature type="transmembrane region" description="Helical" evidence="1">
    <location>
        <begin position="84"/>
        <end position="105"/>
    </location>
</feature>
<keyword evidence="1" id="KW-1133">Transmembrane helix</keyword>
<gene>
    <name evidence="3" type="ORF">C942_01636</name>
</gene>
<keyword evidence="4" id="KW-1185">Reference proteome</keyword>
<comment type="caution">
    <text evidence="3">The sequence shown here is derived from an EMBL/GenBank/DDBJ whole genome shotgun (WGS) entry which is preliminary data.</text>
</comment>
<feature type="transmembrane region" description="Helical" evidence="1">
    <location>
        <begin position="243"/>
        <end position="262"/>
    </location>
</feature>
<name>L8J857_9GAMM</name>
<accession>L8J857</accession>
<dbReference type="GO" id="GO:0016020">
    <property type="term" value="C:membrane"/>
    <property type="evidence" value="ECO:0007669"/>
    <property type="project" value="TreeGrafter"/>
</dbReference>
<feature type="transmembrane region" description="Helical" evidence="1">
    <location>
        <begin position="183"/>
        <end position="203"/>
    </location>
</feature>
<dbReference type="GO" id="GO:0016747">
    <property type="term" value="F:acyltransferase activity, transferring groups other than amino-acyl groups"/>
    <property type="evidence" value="ECO:0007669"/>
    <property type="project" value="InterPro"/>
</dbReference>
<dbReference type="Pfam" id="PF01757">
    <property type="entry name" value="Acyl_transf_3"/>
    <property type="match status" value="1"/>
</dbReference>
<evidence type="ECO:0000313" key="3">
    <source>
        <dbReference type="EMBL" id="ELR65065.1"/>
    </source>
</evidence>
<dbReference type="GO" id="GO:0000271">
    <property type="term" value="P:polysaccharide biosynthetic process"/>
    <property type="evidence" value="ECO:0007669"/>
    <property type="project" value="TreeGrafter"/>
</dbReference>
<dbReference type="InterPro" id="IPR050879">
    <property type="entry name" value="Acyltransferase_3"/>
</dbReference>
<sequence length="345" mass="39624">MIYNIQALRGIAAFLVLFIHLMSTHPSLSIGKVHHLFGWIGPIGVDIFFVISGFVVTLCAYKASSSNGFKSTFNFMAKRVMRIYPLYWVVFILAYCFGANLYLSPEWLPKEPVLDLFLLLKGTNYLVMSAWTLHYELYFYLVLAFILFLSTKNFWHSALFISLIQIVVFLGTKFSLFTGYQELILSNGILVEFTFGGVIAFLYKTERLYKPQMMLTLGGGLLALSIYAHAKFAQQAWAVEWRLLFGFSASLIIYALVSLEVVENKKFPNMIQSIGDYSYSLYIWHQLVFASLFYIFEKLSLIPDTRPLLVLMLCFWLIIALAVGKLSYIFIEKPLIRFSHKLFSS</sequence>
<evidence type="ECO:0000259" key="2">
    <source>
        <dbReference type="Pfam" id="PF01757"/>
    </source>
</evidence>
<reference evidence="3 4" key="1">
    <citation type="submission" date="2012-12" db="EMBL/GenBank/DDBJ databases">
        <title>Genome Assembly of Photobacterium sp. AK15.</title>
        <authorList>
            <person name="Khatri I."/>
            <person name="Vaidya B."/>
            <person name="Srinivas T.N.R."/>
            <person name="Subramanian S."/>
            <person name="Pinnaka A."/>
        </authorList>
    </citation>
    <scope>NUCLEOTIDE SEQUENCE [LARGE SCALE GENOMIC DNA]</scope>
    <source>
        <strain evidence="3 4">AK15</strain>
    </source>
</reference>
<protein>
    <submittedName>
        <fullName evidence="3">Exopolysaccharide production protein ExoZ</fullName>
    </submittedName>
</protein>
<dbReference type="PATRIC" id="fig|1056511.3.peg.2713"/>
<dbReference type="PANTHER" id="PTHR23028">
    <property type="entry name" value="ACETYLTRANSFERASE"/>
    <property type="match status" value="1"/>
</dbReference>
<evidence type="ECO:0000256" key="1">
    <source>
        <dbReference type="SAM" id="Phobius"/>
    </source>
</evidence>
<keyword evidence="1" id="KW-0472">Membrane</keyword>
<feature type="transmembrane region" description="Helical" evidence="1">
    <location>
        <begin position="39"/>
        <end position="63"/>
    </location>
</feature>
<keyword evidence="1" id="KW-0812">Transmembrane</keyword>
<feature type="transmembrane region" description="Helical" evidence="1">
    <location>
        <begin position="308"/>
        <end position="331"/>
    </location>
</feature>
<dbReference type="PANTHER" id="PTHR23028:SF131">
    <property type="entry name" value="BLR2367 PROTEIN"/>
    <property type="match status" value="1"/>
</dbReference>
<feature type="transmembrane region" description="Helical" evidence="1">
    <location>
        <begin position="274"/>
        <end position="296"/>
    </location>
</feature>
<proteinExistence type="predicted"/>
<dbReference type="InterPro" id="IPR002656">
    <property type="entry name" value="Acyl_transf_3_dom"/>
</dbReference>
<dbReference type="EMBL" id="AMZO01000020">
    <property type="protein sequence ID" value="ELR65065.1"/>
    <property type="molecule type" value="Genomic_DNA"/>
</dbReference>
<organism evidence="3 4">
    <name type="scientific">Photobacterium marinum</name>
    <dbReference type="NCBI Taxonomy" id="1056511"/>
    <lineage>
        <taxon>Bacteria</taxon>
        <taxon>Pseudomonadati</taxon>
        <taxon>Pseudomonadota</taxon>
        <taxon>Gammaproteobacteria</taxon>
        <taxon>Vibrionales</taxon>
        <taxon>Vibrionaceae</taxon>
        <taxon>Photobacterium</taxon>
    </lineage>
</organism>
<evidence type="ECO:0000313" key="4">
    <source>
        <dbReference type="Proteomes" id="UP000011134"/>
    </source>
</evidence>
<dbReference type="Proteomes" id="UP000011134">
    <property type="component" value="Unassembled WGS sequence"/>
</dbReference>
<feature type="transmembrane region" description="Helical" evidence="1">
    <location>
        <begin position="125"/>
        <end position="149"/>
    </location>
</feature>
<feature type="domain" description="Acyltransferase 3" evidence="2">
    <location>
        <begin position="3"/>
        <end position="322"/>
    </location>
</feature>